<feature type="transmembrane region" description="Helical" evidence="1">
    <location>
        <begin position="32"/>
        <end position="52"/>
    </location>
</feature>
<feature type="transmembrane region" description="Helical" evidence="1">
    <location>
        <begin position="6"/>
        <end position="25"/>
    </location>
</feature>
<evidence type="ECO:0000313" key="2">
    <source>
        <dbReference type="EMBL" id="KQL54892.1"/>
    </source>
</evidence>
<dbReference type="RefSeq" id="WP_055740686.1">
    <property type="nucleotide sequence ID" value="NZ_JAAIWL010000010.1"/>
</dbReference>
<evidence type="ECO:0000313" key="3">
    <source>
        <dbReference type="Proteomes" id="UP000051888"/>
    </source>
</evidence>
<protein>
    <submittedName>
        <fullName evidence="2">Uncharacterized protein</fullName>
    </submittedName>
</protein>
<comment type="caution">
    <text evidence="2">The sequence shown here is derived from an EMBL/GenBank/DDBJ whole genome shotgun (WGS) entry which is preliminary data.</text>
</comment>
<keyword evidence="3" id="KW-1185">Reference proteome</keyword>
<sequence>MKILFSIILILLIFVTTGLQLFYVWKKGDRKTMWVQIVIMAIAMIGGIMAIYNENTPSLAYFLNRLSPLGTGNGGILQ</sequence>
<keyword evidence="1" id="KW-1133">Transmembrane helix</keyword>
<reference evidence="2 3" key="1">
    <citation type="submission" date="2015-09" db="EMBL/GenBank/DDBJ databases">
        <title>Genome sequencing project for genomic taxonomy and phylogenomics of Bacillus-like bacteria.</title>
        <authorList>
            <person name="Liu B."/>
            <person name="Wang J."/>
            <person name="Zhu Y."/>
            <person name="Liu G."/>
            <person name="Chen Q."/>
            <person name="Chen Z."/>
            <person name="Lan J."/>
            <person name="Che J."/>
            <person name="Ge C."/>
            <person name="Shi H."/>
            <person name="Pan Z."/>
            <person name="Liu X."/>
        </authorList>
    </citation>
    <scope>NUCLEOTIDE SEQUENCE [LARGE SCALE GENOMIC DNA]</scope>
    <source>
        <strain evidence="2 3">LMG 18435</strain>
    </source>
</reference>
<dbReference type="Proteomes" id="UP000051888">
    <property type="component" value="Unassembled WGS sequence"/>
</dbReference>
<proteinExistence type="predicted"/>
<dbReference type="AlphaFoldDB" id="A0A0Q3WZP4"/>
<name>A0A0Q3WZP4_9BACI</name>
<accession>A0A0Q3WZP4</accession>
<dbReference type="PATRIC" id="fig|157838.3.peg.3582"/>
<organism evidence="2 3">
    <name type="scientific">Heyndrickxia shackletonii</name>
    <dbReference type="NCBI Taxonomy" id="157838"/>
    <lineage>
        <taxon>Bacteria</taxon>
        <taxon>Bacillati</taxon>
        <taxon>Bacillota</taxon>
        <taxon>Bacilli</taxon>
        <taxon>Bacillales</taxon>
        <taxon>Bacillaceae</taxon>
        <taxon>Heyndrickxia</taxon>
    </lineage>
</organism>
<keyword evidence="1" id="KW-0812">Transmembrane</keyword>
<gene>
    <name evidence="2" type="ORF">AN964_16195</name>
</gene>
<evidence type="ECO:0000256" key="1">
    <source>
        <dbReference type="SAM" id="Phobius"/>
    </source>
</evidence>
<dbReference type="EMBL" id="LJJC01000004">
    <property type="protein sequence ID" value="KQL54892.1"/>
    <property type="molecule type" value="Genomic_DNA"/>
</dbReference>
<dbReference type="STRING" id="157838.AN964_16195"/>
<keyword evidence="1" id="KW-0472">Membrane</keyword>